<evidence type="ECO:0000256" key="2">
    <source>
        <dbReference type="ARBA" id="ARBA00022670"/>
    </source>
</evidence>
<evidence type="ECO:0000256" key="5">
    <source>
        <dbReference type="ARBA" id="ARBA00022833"/>
    </source>
</evidence>
<proteinExistence type="predicted"/>
<evidence type="ECO:0000313" key="10">
    <source>
        <dbReference type="Proteomes" id="UP000253410"/>
    </source>
</evidence>
<dbReference type="PANTHER" id="PTHR22726">
    <property type="entry name" value="METALLOENDOPEPTIDASE OMA1"/>
    <property type="match status" value="1"/>
</dbReference>
<comment type="cofactor">
    <cofactor evidence="1">
        <name>Zn(2+)</name>
        <dbReference type="ChEBI" id="CHEBI:29105"/>
    </cofactor>
</comment>
<dbReference type="RefSeq" id="WP_113615109.1">
    <property type="nucleotide sequence ID" value="NZ_QFFJ01000001.1"/>
</dbReference>
<evidence type="ECO:0000256" key="1">
    <source>
        <dbReference type="ARBA" id="ARBA00001947"/>
    </source>
</evidence>
<dbReference type="GO" id="GO:0004222">
    <property type="term" value="F:metalloendopeptidase activity"/>
    <property type="evidence" value="ECO:0007669"/>
    <property type="project" value="InterPro"/>
</dbReference>
<dbReference type="AlphaFoldDB" id="A0A365Y2G9"/>
<dbReference type="PANTHER" id="PTHR22726:SF1">
    <property type="entry name" value="METALLOENDOPEPTIDASE OMA1, MITOCHONDRIAL"/>
    <property type="match status" value="1"/>
</dbReference>
<dbReference type="GO" id="GO:0016020">
    <property type="term" value="C:membrane"/>
    <property type="evidence" value="ECO:0007669"/>
    <property type="project" value="TreeGrafter"/>
</dbReference>
<dbReference type="Gene3D" id="3.30.2010.10">
    <property type="entry name" value="Metalloproteases ('zincins'), catalytic domain"/>
    <property type="match status" value="1"/>
</dbReference>
<name>A0A365Y2G9_9BACT</name>
<dbReference type="InterPro" id="IPR001915">
    <property type="entry name" value="Peptidase_M48"/>
</dbReference>
<keyword evidence="5" id="KW-0862">Zinc</keyword>
<comment type="caution">
    <text evidence="9">The sequence shown here is derived from an EMBL/GenBank/DDBJ whole genome shotgun (WGS) entry which is preliminary data.</text>
</comment>
<dbReference type="EMBL" id="QFFJ01000001">
    <property type="protein sequence ID" value="RBL92508.1"/>
    <property type="molecule type" value="Genomic_DNA"/>
</dbReference>
<gene>
    <name evidence="9" type="ORF">DF182_07965</name>
</gene>
<dbReference type="GO" id="GO:0046872">
    <property type="term" value="F:metal ion binding"/>
    <property type="evidence" value="ECO:0007669"/>
    <property type="project" value="UniProtKB-KW"/>
</dbReference>
<dbReference type="Pfam" id="PF01435">
    <property type="entry name" value="Peptidase_M48"/>
    <property type="match status" value="1"/>
</dbReference>
<evidence type="ECO:0000259" key="8">
    <source>
        <dbReference type="Pfam" id="PF01435"/>
    </source>
</evidence>
<organism evidence="9 10">
    <name type="scientific">Chitinophaga flava</name>
    <dbReference type="NCBI Taxonomy" id="2259036"/>
    <lineage>
        <taxon>Bacteria</taxon>
        <taxon>Pseudomonadati</taxon>
        <taxon>Bacteroidota</taxon>
        <taxon>Chitinophagia</taxon>
        <taxon>Chitinophagales</taxon>
        <taxon>Chitinophagaceae</taxon>
        <taxon>Chitinophaga</taxon>
    </lineage>
</organism>
<feature type="signal peptide" evidence="7">
    <location>
        <begin position="1"/>
        <end position="19"/>
    </location>
</feature>
<dbReference type="OrthoDB" id="910748at2"/>
<keyword evidence="6" id="KW-0482">Metalloprotease</keyword>
<evidence type="ECO:0000256" key="4">
    <source>
        <dbReference type="ARBA" id="ARBA00022801"/>
    </source>
</evidence>
<protein>
    <recommendedName>
        <fullName evidence="8">Peptidase M48 domain-containing protein</fullName>
    </recommendedName>
</protein>
<feature type="chain" id="PRO_5016612000" description="Peptidase M48 domain-containing protein" evidence="7">
    <location>
        <begin position="20"/>
        <end position="462"/>
    </location>
</feature>
<keyword evidence="4" id="KW-0378">Hydrolase</keyword>
<dbReference type="CDD" id="cd07324">
    <property type="entry name" value="M48C_Oma1-like"/>
    <property type="match status" value="1"/>
</dbReference>
<accession>A0A365Y2G9</accession>
<evidence type="ECO:0000256" key="6">
    <source>
        <dbReference type="ARBA" id="ARBA00023049"/>
    </source>
</evidence>
<dbReference type="GO" id="GO:0051603">
    <property type="term" value="P:proteolysis involved in protein catabolic process"/>
    <property type="evidence" value="ECO:0007669"/>
    <property type="project" value="TreeGrafter"/>
</dbReference>
<feature type="domain" description="Peptidase M48" evidence="8">
    <location>
        <begin position="119"/>
        <end position="316"/>
    </location>
</feature>
<keyword evidence="10" id="KW-1185">Reference proteome</keyword>
<evidence type="ECO:0000313" key="9">
    <source>
        <dbReference type="EMBL" id="RBL92508.1"/>
    </source>
</evidence>
<reference evidence="9 10" key="1">
    <citation type="submission" date="2018-05" db="EMBL/GenBank/DDBJ databases">
        <title>Chitinophaga sp. K3CV102501T nov., isolated from isolated from a monsoon evergreen broad-leaved forest soil.</title>
        <authorList>
            <person name="Lv Y."/>
        </authorList>
    </citation>
    <scope>NUCLEOTIDE SEQUENCE [LARGE SCALE GENOMIC DNA]</scope>
    <source>
        <strain evidence="9 10">GDMCC 1.1325</strain>
    </source>
</reference>
<dbReference type="Proteomes" id="UP000253410">
    <property type="component" value="Unassembled WGS sequence"/>
</dbReference>
<evidence type="ECO:0000256" key="7">
    <source>
        <dbReference type="SAM" id="SignalP"/>
    </source>
</evidence>
<keyword evidence="7" id="KW-0732">Signal</keyword>
<keyword evidence="2" id="KW-0645">Protease</keyword>
<evidence type="ECO:0000256" key="3">
    <source>
        <dbReference type="ARBA" id="ARBA00022723"/>
    </source>
</evidence>
<sequence length="462" mass="52913">MSTVTRFVLSMFSAIFLMAGSVAGQHAPFTPATIDQPMLNKLTAQFEQQHKTALTISALPSKYRKDYEEVYNSRWEHIKGVFDRKEIYTAEPARKYMTDLVDVIVKGNPSLKAYPLHCYFSRTSEPNASYIGQGIILFNMGLFEKLENESQAAFVLCHEIAHYVLQHSDNAISEYISTINSASYQQELRKVKHTEFRKRELLEKLTKKVAFNHRRHSRNHESQADSMAVALMKNTAFDLSGAVTALKLLDEIDKDSIDIAACFKKELNPANFPFRDKWIAKSSSIIGAGVSVKAKSDMDDSLKTHPDCQTRIRLLEPFITQNGSAKGQLFLTGKERFSALQNTFKYEIIEYAYQAEKYSKSFYHTLILLQQYPKDPYLVTQIGRIMNNSYTARKAHNLGKMVDLPAPEFMPGYNLVLQFFQNLYLEEFAEVSYHYLQQYSGELSSYPAFKEQLNKSALFIKQ</sequence>
<keyword evidence="3" id="KW-0479">Metal-binding</keyword>
<dbReference type="InterPro" id="IPR051156">
    <property type="entry name" value="Mito/Outer_Membr_Metalloprot"/>
</dbReference>